<feature type="compositionally biased region" description="Polar residues" evidence="2">
    <location>
        <begin position="1"/>
        <end position="30"/>
    </location>
</feature>
<accession>A0A8S1TTJ7</accession>
<dbReference type="PANTHER" id="PTHR23198">
    <property type="entry name" value="NUCLEOPORIN"/>
    <property type="match status" value="1"/>
</dbReference>
<name>A0A8S1TTJ7_PAROT</name>
<dbReference type="Proteomes" id="UP000683925">
    <property type="component" value="Unassembled WGS sequence"/>
</dbReference>
<proteinExistence type="predicted"/>
<evidence type="ECO:0000313" key="4">
    <source>
        <dbReference type="EMBL" id="CAD8156015.1"/>
    </source>
</evidence>
<dbReference type="GO" id="GO:0000973">
    <property type="term" value="P:post-transcriptional tethering of RNA polymerase II gene DNA at nuclear periphery"/>
    <property type="evidence" value="ECO:0007669"/>
    <property type="project" value="TreeGrafter"/>
</dbReference>
<dbReference type="PANTHER" id="PTHR23198:SF6">
    <property type="entry name" value="NUCLEAR PORE COMPLEX PROTEIN NUP98-NUP96"/>
    <property type="match status" value="1"/>
</dbReference>
<reference evidence="4" key="1">
    <citation type="submission" date="2021-01" db="EMBL/GenBank/DDBJ databases">
        <authorList>
            <consortium name="Genoscope - CEA"/>
            <person name="William W."/>
        </authorList>
    </citation>
    <scope>NUCLEOTIDE SEQUENCE</scope>
</reference>
<dbReference type="InterPro" id="IPR007230">
    <property type="entry name" value="Nup98_auto-Pept-S59_dom"/>
</dbReference>
<feature type="region of interest" description="Disordered" evidence="2">
    <location>
        <begin position="1"/>
        <end position="32"/>
    </location>
</feature>
<dbReference type="GO" id="GO:0008139">
    <property type="term" value="F:nuclear localization sequence binding"/>
    <property type="evidence" value="ECO:0007669"/>
    <property type="project" value="TreeGrafter"/>
</dbReference>
<evidence type="ECO:0000313" key="5">
    <source>
        <dbReference type="Proteomes" id="UP000683925"/>
    </source>
</evidence>
<dbReference type="InterPro" id="IPR037665">
    <property type="entry name" value="Nucleoporin_S59-like"/>
</dbReference>
<dbReference type="OMA" id="DNYETEH"/>
<sequence>MANTLFQRNGNSNIFQTSQSNSNSWTIPQTQRKRDVQGSYRAKFEQIKIQVVDDKNVLSTSIIFQPQYDKMSMIMIRLEDYYLIRAQQIDDFHISTIQNAIQCKRFNPALISKVAGQPINVPMFPIQKSSNSIWETNNQSQQQQNIFNTNGSSSLTDNRQQNNFFSSMNNQNNQQQQQKQQYGNIFNAPPINNSMNTNNSVNIFSNPRQDQQPQNIFNQTVFNNNKPQSEFNNYQSKDLNLPWAQQSSQTGNIFQQNKPQLQIQIPNQHQTNNDTNLFNNQSNNNHNNNNPNILSIFSQPQQQFMNNMQQPFSQQQQQNQQQSIFQQQQFQQPQQMYPLQMPSLQYQPFQNVNTINTLSNDLQMIQYQNQMNPIQFIKQSVDMINNFTTTLNNSIQEMEKLYKLEEEKYLEQEYLINQLEQKKRIERQKKQQEINLLPKKKNDSHTLFRTMPSSSNLNLVNSQKSSRISIQQQSQVSCGFTTSRISQKSTKSKREYIIEIYFEESENFITFNEEFNDIKSKIDFKDKILQKIDQMQVFRSDKAAYFEKSEFIIDENNNQDNHQTLSFRILQTYRPILTKKGYYTLPDINQLTINQLKNVEDFTIFNEFGSLRWDSPTNLLYLNLDRIVDIQDSKVEVYDLDQIHEYLKPKVNKKLNKSCLITLKVPITINKDNYETEHKFLQQKCKEQNIELIEIDQIKQQFIVRVDHFSIYTFVHEENQQQQQQKENIIQQQSSHEFNDIIMSQKTINQEQEIIESQQVFLQYVNEIQSQSRQSQIQKIYQLKDKDQQIQNMEMFCGTMKPESKIQSTFESKQCF</sequence>
<protein>
    <recommendedName>
        <fullName evidence="3">Peptidase S59 domain-containing protein</fullName>
    </recommendedName>
</protein>
<comment type="caution">
    <text evidence="4">The sequence shown here is derived from an EMBL/GenBank/DDBJ whole genome shotgun (WGS) entry which is preliminary data.</text>
</comment>
<dbReference type="GO" id="GO:0034398">
    <property type="term" value="P:telomere tethering at nuclear periphery"/>
    <property type="evidence" value="ECO:0007669"/>
    <property type="project" value="TreeGrafter"/>
</dbReference>
<feature type="region of interest" description="Disordered" evidence="2">
    <location>
        <begin position="270"/>
        <end position="294"/>
    </location>
</feature>
<dbReference type="PROSITE" id="PS51434">
    <property type="entry name" value="NUP_C"/>
    <property type="match status" value="1"/>
</dbReference>
<feature type="compositionally biased region" description="Low complexity" evidence="2">
    <location>
        <begin position="272"/>
        <end position="294"/>
    </location>
</feature>
<keyword evidence="1" id="KW-0175">Coiled coil</keyword>
<dbReference type="GO" id="GO:0017056">
    <property type="term" value="F:structural constituent of nuclear pore"/>
    <property type="evidence" value="ECO:0007669"/>
    <property type="project" value="InterPro"/>
</dbReference>
<dbReference type="OrthoDB" id="3797628at2759"/>
<evidence type="ECO:0000256" key="2">
    <source>
        <dbReference type="SAM" id="MobiDB-lite"/>
    </source>
</evidence>
<dbReference type="GO" id="GO:0006405">
    <property type="term" value="P:RNA export from nucleus"/>
    <property type="evidence" value="ECO:0007669"/>
    <property type="project" value="TreeGrafter"/>
</dbReference>
<dbReference type="GO" id="GO:0044614">
    <property type="term" value="C:nuclear pore cytoplasmic filaments"/>
    <property type="evidence" value="ECO:0007669"/>
    <property type="project" value="TreeGrafter"/>
</dbReference>
<feature type="region of interest" description="Disordered" evidence="2">
    <location>
        <begin position="308"/>
        <end position="331"/>
    </location>
</feature>
<gene>
    <name evidence="4" type="ORF">POCTA_138.1.T0310247</name>
</gene>
<dbReference type="Pfam" id="PF04096">
    <property type="entry name" value="Nucleoporin2"/>
    <property type="match status" value="1"/>
</dbReference>
<organism evidence="4 5">
    <name type="scientific">Paramecium octaurelia</name>
    <dbReference type="NCBI Taxonomy" id="43137"/>
    <lineage>
        <taxon>Eukaryota</taxon>
        <taxon>Sar</taxon>
        <taxon>Alveolata</taxon>
        <taxon>Ciliophora</taxon>
        <taxon>Intramacronucleata</taxon>
        <taxon>Oligohymenophorea</taxon>
        <taxon>Peniculida</taxon>
        <taxon>Parameciidae</taxon>
        <taxon>Paramecium</taxon>
    </lineage>
</organism>
<feature type="compositionally biased region" description="Low complexity" evidence="2">
    <location>
        <begin position="185"/>
        <end position="203"/>
    </location>
</feature>
<evidence type="ECO:0000256" key="1">
    <source>
        <dbReference type="SAM" id="Coils"/>
    </source>
</evidence>
<feature type="region of interest" description="Disordered" evidence="2">
    <location>
        <begin position="185"/>
        <end position="211"/>
    </location>
</feature>
<feature type="domain" description="Peptidase S59" evidence="3">
    <location>
        <begin position="579"/>
        <end position="709"/>
    </location>
</feature>
<feature type="coiled-coil region" evidence="1">
    <location>
        <begin position="402"/>
        <end position="436"/>
    </location>
</feature>
<keyword evidence="5" id="KW-1185">Reference proteome</keyword>
<evidence type="ECO:0000259" key="3">
    <source>
        <dbReference type="PROSITE" id="PS51434"/>
    </source>
</evidence>
<dbReference type="AlphaFoldDB" id="A0A8S1TTJ7"/>
<dbReference type="EMBL" id="CAJJDP010000031">
    <property type="protein sequence ID" value="CAD8156015.1"/>
    <property type="molecule type" value="Genomic_DNA"/>
</dbReference>
<dbReference type="GO" id="GO:0006606">
    <property type="term" value="P:protein import into nucleus"/>
    <property type="evidence" value="ECO:0007669"/>
    <property type="project" value="TreeGrafter"/>
</dbReference>
<dbReference type="GO" id="GO:0003723">
    <property type="term" value="F:RNA binding"/>
    <property type="evidence" value="ECO:0007669"/>
    <property type="project" value="TreeGrafter"/>
</dbReference>